<evidence type="ECO:0000256" key="2">
    <source>
        <dbReference type="ARBA" id="ARBA00004665"/>
    </source>
</evidence>
<dbReference type="PROSITE" id="PS50887">
    <property type="entry name" value="GGDEF"/>
    <property type="match status" value="1"/>
</dbReference>
<dbReference type="FunFam" id="3.30.70.270:FF:000001">
    <property type="entry name" value="Diguanylate cyclase domain protein"/>
    <property type="match status" value="1"/>
</dbReference>
<feature type="transmembrane region" description="Helical" evidence="5">
    <location>
        <begin position="67"/>
        <end position="88"/>
    </location>
</feature>
<feature type="transmembrane region" description="Helical" evidence="5">
    <location>
        <begin position="131"/>
        <end position="153"/>
    </location>
</feature>
<evidence type="ECO:0000256" key="3">
    <source>
        <dbReference type="ARBA" id="ARBA00012528"/>
    </source>
</evidence>
<dbReference type="InterPro" id="IPR050469">
    <property type="entry name" value="Diguanylate_Cyclase"/>
</dbReference>
<dbReference type="Pfam" id="PF00990">
    <property type="entry name" value="GGDEF"/>
    <property type="match status" value="1"/>
</dbReference>
<keyword evidence="8" id="KW-1185">Reference proteome</keyword>
<dbReference type="EMBL" id="RAHH01000008">
    <property type="protein sequence ID" value="RJT45148.1"/>
    <property type="molecule type" value="Genomic_DNA"/>
</dbReference>
<evidence type="ECO:0000256" key="1">
    <source>
        <dbReference type="ARBA" id="ARBA00001946"/>
    </source>
</evidence>
<dbReference type="InterPro" id="IPR043128">
    <property type="entry name" value="Rev_trsase/Diguanyl_cyclase"/>
</dbReference>
<evidence type="ECO:0000259" key="6">
    <source>
        <dbReference type="PROSITE" id="PS50887"/>
    </source>
</evidence>
<evidence type="ECO:0000313" key="8">
    <source>
        <dbReference type="Proteomes" id="UP000284908"/>
    </source>
</evidence>
<dbReference type="OrthoDB" id="9812260at2"/>
<feature type="transmembrane region" description="Helical" evidence="5">
    <location>
        <begin position="310"/>
        <end position="331"/>
    </location>
</feature>
<evidence type="ECO:0000256" key="5">
    <source>
        <dbReference type="SAM" id="Phobius"/>
    </source>
</evidence>
<name>A0A419NAV5_9GAMM</name>
<dbReference type="PANTHER" id="PTHR45138">
    <property type="entry name" value="REGULATORY COMPONENTS OF SENSORY TRANSDUCTION SYSTEM"/>
    <property type="match status" value="1"/>
</dbReference>
<dbReference type="NCBIfam" id="TIGR00254">
    <property type="entry name" value="GGDEF"/>
    <property type="match status" value="1"/>
</dbReference>
<dbReference type="Pfam" id="PF17158">
    <property type="entry name" value="MASE4"/>
    <property type="match status" value="1"/>
</dbReference>
<feature type="transmembrane region" description="Helical" evidence="5">
    <location>
        <begin position="173"/>
        <end position="193"/>
    </location>
</feature>
<evidence type="ECO:0000256" key="4">
    <source>
        <dbReference type="ARBA" id="ARBA00034247"/>
    </source>
</evidence>
<dbReference type="AlphaFoldDB" id="A0A419NAV5"/>
<comment type="pathway">
    <text evidence="2">Purine metabolism; 3',5'-cyclic di-GMP biosynthesis.</text>
</comment>
<keyword evidence="5" id="KW-0812">Transmembrane</keyword>
<feature type="transmembrane region" description="Helical" evidence="5">
    <location>
        <begin position="276"/>
        <end position="298"/>
    </location>
</feature>
<feature type="transmembrane region" description="Helical" evidence="5">
    <location>
        <begin position="100"/>
        <end position="119"/>
    </location>
</feature>
<keyword evidence="5" id="KW-1133">Transmembrane helix</keyword>
<feature type="transmembrane region" description="Helical" evidence="5">
    <location>
        <begin position="205"/>
        <end position="224"/>
    </location>
</feature>
<proteinExistence type="predicted"/>
<dbReference type="Proteomes" id="UP000284908">
    <property type="component" value="Unassembled WGS sequence"/>
</dbReference>
<dbReference type="GO" id="GO:0043709">
    <property type="term" value="P:cell adhesion involved in single-species biofilm formation"/>
    <property type="evidence" value="ECO:0007669"/>
    <property type="project" value="TreeGrafter"/>
</dbReference>
<comment type="cofactor">
    <cofactor evidence="1">
        <name>Mg(2+)</name>
        <dbReference type="ChEBI" id="CHEBI:18420"/>
    </cofactor>
</comment>
<reference evidence="7 8" key="1">
    <citation type="submission" date="2018-09" db="EMBL/GenBank/DDBJ databases">
        <authorList>
            <person name="Le Fleche-Mateos A."/>
        </authorList>
    </citation>
    <scope>NUCLEOTIDE SEQUENCE [LARGE SCALE GENOMIC DNA]</scope>
    <source>
        <strain evidence="7 8">DSM 27399</strain>
    </source>
</reference>
<sequence>MADFNCFFLSKMMAVKILRFNQRDYTFAKAHDFSVCDNIFRMTKRIYSQRRGMSDMKLFDVEDKRKMNFMVFFLYIVVVLVPFSVITHRYYMREIPSAESLYPVTTAILFVLHALIAFFMLMQYMANRKKLYMAVLSFAYSLSALYLVCKLLYYPGVFMAGSVIEGNLNDLSIYWIFRSITMAAVFVLTAYLYRRRDSIQLNHRLVLSMMLVVSLLLFVLTYMLSSENSLIGLDIVSADERNYSKLWSGKIGYIVALSWALATVLIAYVTRLKNTFWLAIGLSCISYFGNVVILHSSIYINSFAWRSARFFEVLSTFFIVTVLLYDIFVVYKKTLKKYRVSYESSIRDPLTNLYNRRYYYDAMKGYFDNKNTGGVNLAVLVADIDYFKHFNDTYGHIKGDEVIKYVAYTLARSLRDEDIPSRIGGEEFSAFVIGATQEEVCAIAERFRINVSQHETSDFSGTIPEQVTISVGVYFMVDADETAEGCVAKADAAMYQAKQSGRNCVVVYREPSA</sequence>
<feature type="transmembrane region" description="Helical" evidence="5">
    <location>
        <begin position="251"/>
        <end position="269"/>
    </location>
</feature>
<dbReference type="CDD" id="cd01949">
    <property type="entry name" value="GGDEF"/>
    <property type="match status" value="1"/>
</dbReference>
<feature type="domain" description="GGDEF" evidence="6">
    <location>
        <begin position="375"/>
        <end position="510"/>
    </location>
</feature>
<organism evidence="7 8">
    <name type="scientific">Rahnella woolbedingensis</name>
    <dbReference type="NCBI Taxonomy" id="1510574"/>
    <lineage>
        <taxon>Bacteria</taxon>
        <taxon>Pseudomonadati</taxon>
        <taxon>Pseudomonadota</taxon>
        <taxon>Gammaproteobacteria</taxon>
        <taxon>Enterobacterales</taxon>
        <taxon>Yersiniaceae</taxon>
        <taxon>Rahnella</taxon>
    </lineage>
</organism>
<gene>
    <name evidence="7" type="ORF">D6C13_08670</name>
</gene>
<accession>A0A419NAV5</accession>
<dbReference type="GO" id="GO:0052621">
    <property type="term" value="F:diguanylate cyclase activity"/>
    <property type="evidence" value="ECO:0007669"/>
    <property type="project" value="UniProtKB-EC"/>
</dbReference>
<dbReference type="GO" id="GO:1902201">
    <property type="term" value="P:negative regulation of bacterial-type flagellum-dependent cell motility"/>
    <property type="evidence" value="ECO:0007669"/>
    <property type="project" value="TreeGrafter"/>
</dbReference>
<dbReference type="InterPro" id="IPR033424">
    <property type="entry name" value="MASE4"/>
</dbReference>
<dbReference type="GO" id="GO:0005886">
    <property type="term" value="C:plasma membrane"/>
    <property type="evidence" value="ECO:0007669"/>
    <property type="project" value="TreeGrafter"/>
</dbReference>
<dbReference type="SUPFAM" id="SSF55073">
    <property type="entry name" value="Nucleotide cyclase"/>
    <property type="match status" value="1"/>
</dbReference>
<comment type="caution">
    <text evidence="7">The sequence shown here is derived from an EMBL/GenBank/DDBJ whole genome shotgun (WGS) entry which is preliminary data.</text>
</comment>
<evidence type="ECO:0000313" key="7">
    <source>
        <dbReference type="EMBL" id="RJT45148.1"/>
    </source>
</evidence>
<protein>
    <recommendedName>
        <fullName evidence="3">diguanylate cyclase</fullName>
        <ecNumber evidence="3">2.7.7.65</ecNumber>
    </recommendedName>
</protein>
<dbReference type="PANTHER" id="PTHR45138:SF9">
    <property type="entry name" value="DIGUANYLATE CYCLASE DGCM-RELATED"/>
    <property type="match status" value="1"/>
</dbReference>
<dbReference type="InterPro" id="IPR029787">
    <property type="entry name" value="Nucleotide_cyclase"/>
</dbReference>
<dbReference type="Gene3D" id="3.30.70.270">
    <property type="match status" value="1"/>
</dbReference>
<keyword evidence="5" id="KW-0472">Membrane</keyword>
<comment type="catalytic activity">
    <reaction evidence="4">
        <text>2 GTP = 3',3'-c-di-GMP + 2 diphosphate</text>
        <dbReference type="Rhea" id="RHEA:24898"/>
        <dbReference type="ChEBI" id="CHEBI:33019"/>
        <dbReference type="ChEBI" id="CHEBI:37565"/>
        <dbReference type="ChEBI" id="CHEBI:58805"/>
        <dbReference type="EC" id="2.7.7.65"/>
    </reaction>
</comment>
<dbReference type="SMART" id="SM00267">
    <property type="entry name" value="GGDEF"/>
    <property type="match status" value="1"/>
</dbReference>
<dbReference type="EC" id="2.7.7.65" evidence="3"/>
<dbReference type="InterPro" id="IPR000160">
    <property type="entry name" value="GGDEF_dom"/>
</dbReference>